<feature type="signal peptide" evidence="1">
    <location>
        <begin position="1"/>
        <end position="21"/>
    </location>
</feature>
<dbReference type="RefSeq" id="WP_263052218.1">
    <property type="nucleotide sequence ID" value="NZ_CP106735.1"/>
</dbReference>
<keyword evidence="1" id="KW-0732">Signal</keyword>
<sequence length="104" mass="11865">MKQLSILFSLLCIMFVLSSCSGDDDKDDDKNISGCSETLITEASEDYNEKLEAYQEDQSVENCKALQASINNLLDVYDEWFDCFGIDLGFDSEEYEKEKQDLDC</sequence>
<evidence type="ECO:0000256" key="1">
    <source>
        <dbReference type="SAM" id="SignalP"/>
    </source>
</evidence>
<protein>
    <recommendedName>
        <fullName evidence="4">Lipoprotein</fullName>
    </recommendedName>
</protein>
<evidence type="ECO:0008006" key="4">
    <source>
        <dbReference type="Google" id="ProtNLM"/>
    </source>
</evidence>
<gene>
    <name evidence="2" type="ORF">N7E81_05170</name>
</gene>
<evidence type="ECO:0000313" key="2">
    <source>
        <dbReference type="EMBL" id="UXX80488.1"/>
    </source>
</evidence>
<organism evidence="2 3">
    <name type="scientific">Reichenbachiella carrageenanivorans</name>
    <dbReference type="NCBI Taxonomy" id="2979869"/>
    <lineage>
        <taxon>Bacteria</taxon>
        <taxon>Pseudomonadati</taxon>
        <taxon>Bacteroidota</taxon>
        <taxon>Cytophagia</taxon>
        <taxon>Cytophagales</taxon>
        <taxon>Reichenbachiellaceae</taxon>
        <taxon>Reichenbachiella</taxon>
    </lineage>
</organism>
<accession>A0ABY6D5Z4</accession>
<reference evidence="2" key="1">
    <citation type="submission" date="2022-10" db="EMBL/GenBank/DDBJ databases">
        <title>Comparative genomics and taxonomic characterization of three novel marine species of genus Reichenbachiella exhibiting antioxidant and polysaccharide degradation activities.</title>
        <authorList>
            <person name="Muhammad N."/>
            <person name="Lee Y.-J."/>
            <person name="Ko J."/>
            <person name="Kim S.-G."/>
        </authorList>
    </citation>
    <scope>NUCLEOTIDE SEQUENCE</scope>
    <source>
        <strain evidence="2">Wsw4-B4</strain>
    </source>
</reference>
<dbReference type="Proteomes" id="UP001062165">
    <property type="component" value="Chromosome"/>
</dbReference>
<evidence type="ECO:0000313" key="3">
    <source>
        <dbReference type="Proteomes" id="UP001062165"/>
    </source>
</evidence>
<proteinExistence type="predicted"/>
<feature type="chain" id="PRO_5046604581" description="Lipoprotein" evidence="1">
    <location>
        <begin position="22"/>
        <end position="104"/>
    </location>
</feature>
<dbReference type="PROSITE" id="PS51257">
    <property type="entry name" value="PROKAR_LIPOPROTEIN"/>
    <property type="match status" value="1"/>
</dbReference>
<dbReference type="EMBL" id="CP106735">
    <property type="protein sequence ID" value="UXX80488.1"/>
    <property type="molecule type" value="Genomic_DNA"/>
</dbReference>
<keyword evidence="3" id="KW-1185">Reference proteome</keyword>
<name>A0ABY6D5Z4_9BACT</name>